<dbReference type="RefSeq" id="WP_085492541.1">
    <property type="nucleotide sequence ID" value="NZ_FXAZ01000001.1"/>
</dbReference>
<reference evidence="5 6" key="1">
    <citation type="submission" date="2017-04" db="EMBL/GenBank/DDBJ databases">
        <authorList>
            <person name="Afonso C.L."/>
            <person name="Miller P.J."/>
            <person name="Scott M.A."/>
            <person name="Spackman E."/>
            <person name="Goraichik I."/>
            <person name="Dimitrov K.M."/>
            <person name="Suarez D.L."/>
            <person name="Swayne D.E."/>
        </authorList>
    </citation>
    <scope>NUCLEOTIDE SEQUENCE [LARGE SCALE GENOMIC DNA]</scope>
    <source>
        <strain evidence="5 6">11</strain>
    </source>
</reference>
<dbReference type="CDD" id="cd04433">
    <property type="entry name" value="AFD_class_I"/>
    <property type="match status" value="1"/>
</dbReference>
<accession>A0A1X7IB40</accession>
<feature type="domain" description="AMP-binding enzyme C-terminal" evidence="4">
    <location>
        <begin position="334"/>
        <end position="407"/>
    </location>
</feature>
<dbReference type="GO" id="GO:0031956">
    <property type="term" value="F:medium-chain fatty acid-CoA ligase activity"/>
    <property type="evidence" value="ECO:0007669"/>
    <property type="project" value="TreeGrafter"/>
</dbReference>
<dbReference type="Proteomes" id="UP000193834">
    <property type="component" value="Unassembled WGS sequence"/>
</dbReference>
<dbReference type="InterPro" id="IPR000873">
    <property type="entry name" value="AMP-dep_synth/lig_dom"/>
</dbReference>
<protein>
    <submittedName>
        <fullName evidence="5">Fatty-acyl-CoA synthase</fullName>
    </submittedName>
</protein>
<sequence>MFIVNDRLITQEAFSARVEQYSQLEPFLAVESARYAICASDAEMVIALVELIRARNDSVLLLYGDTPLESALERAAEAGCCWLFYGTVQDAYRVHIPEDTGDAPPSLYQFSSGTTGRPKLIGRSWIEVIEELNAYNQVLLARGLGEAEPVILTSITHSYGLITGVLSALQRGAVPLICQNTNPKYMLQRIMRSERPLVYAVPALLQTLLPWLQARKQKEKRLYAVISSGAQLSMNLCQMLREHTDCLIQQYGCTEAGCVSLAVGMVSFDDLGKPLSHIQVQAASYPTEMIFSTKHGKLIPSGDLGTEAPDGRLRFIGRLDDLINVSGLKVHPLEVEQMIARMEGIQEVVVYRGAHPVSGDTVHAMIVAAGLITREQVLAWCQKSLPAYKVPSEIEFVHEIPRLPSGKISRKLLIQGGTGC</sequence>
<dbReference type="InterPro" id="IPR042099">
    <property type="entry name" value="ANL_N_sf"/>
</dbReference>
<dbReference type="InterPro" id="IPR025110">
    <property type="entry name" value="AMP-bd_C"/>
</dbReference>
<name>A0A1X7IB40_9BACL</name>
<gene>
    <name evidence="5" type="ORF">SAMN06295960_0251</name>
</gene>
<dbReference type="GO" id="GO:0006631">
    <property type="term" value="P:fatty acid metabolic process"/>
    <property type="evidence" value="ECO:0007669"/>
    <property type="project" value="TreeGrafter"/>
</dbReference>
<keyword evidence="6" id="KW-1185">Reference proteome</keyword>
<dbReference type="EMBL" id="FXAZ01000001">
    <property type="protein sequence ID" value="SMG11297.1"/>
    <property type="molecule type" value="Genomic_DNA"/>
</dbReference>
<proteinExistence type="inferred from homology"/>
<dbReference type="InterPro" id="IPR020845">
    <property type="entry name" value="AMP-binding_CS"/>
</dbReference>
<dbReference type="Pfam" id="PF00501">
    <property type="entry name" value="AMP-binding"/>
    <property type="match status" value="1"/>
</dbReference>
<evidence type="ECO:0000256" key="1">
    <source>
        <dbReference type="ARBA" id="ARBA00006432"/>
    </source>
</evidence>
<keyword evidence="2" id="KW-0436">Ligase</keyword>
<dbReference type="PANTHER" id="PTHR43201">
    <property type="entry name" value="ACYL-COA SYNTHETASE"/>
    <property type="match status" value="1"/>
</dbReference>
<evidence type="ECO:0000256" key="2">
    <source>
        <dbReference type="ARBA" id="ARBA00022598"/>
    </source>
</evidence>
<dbReference type="Pfam" id="PF13193">
    <property type="entry name" value="AMP-binding_C"/>
    <property type="match status" value="1"/>
</dbReference>
<dbReference type="SUPFAM" id="SSF56801">
    <property type="entry name" value="Acetyl-CoA synthetase-like"/>
    <property type="match status" value="1"/>
</dbReference>
<dbReference type="InterPro" id="IPR045851">
    <property type="entry name" value="AMP-bd_C_sf"/>
</dbReference>
<evidence type="ECO:0000259" key="4">
    <source>
        <dbReference type="Pfam" id="PF13193"/>
    </source>
</evidence>
<evidence type="ECO:0000313" key="6">
    <source>
        <dbReference type="Proteomes" id="UP000193834"/>
    </source>
</evidence>
<dbReference type="Gene3D" id="3.30.300.30">
    <property type="match status" value="1"/>
</dbReference>
<dbReference type="OrthoDB" id="9803968at2"/>
<dbReference type="PANTHER" id="PTHR43201:SF5">
    <property type="entry name" value="MEDIUM-CHAIN ACYL-COA LIGASE ACSF2, MITOCHONDRIAL"/>
    <property type="match status" value="1"/>
</dbReference>
<dbReference type="Gene3D" id="3.40.50.12780">
    <property type="entry name" value="N-terminal domain of ligase-like"/>
    <property type="match status" value="1"/>
</dbReference>
<dbReference type="AlphaFoldDB" id="A0A1X7IB40"/>
<organism evidence="5 6">
    <name type="scientific">Paenibacillus aquistagni</name>
    <dbReference type="NCBI Taxonomy" id="1852522"/>
    <lineage>
        <taxon>Bacteria</taxon>
        <taxon>Bacillati</taxon>
        <taxon>Bacillota</taxon>
        <taxon>Bacilli</taxon>
        <taxon>Bacillales</taxon>
        <taxon>Paenibacillaceae</taxon>
        <taxon>Paenibacillus</taxon>
    </lineage>
</organism>
<dbReference type="PROSITE" id="PS00455">
    <property type="entry name" value="AMP_BINDING"/>
    <property type="match status" value="1"/>
</dbReference>
<evidence type="ECO:0000259" key="3">
    <source>
        <dbReference type="Pfam" id="PF00501"/>
    </source>
</evidence>
<feature type="domain" description="AMP-dependent synthetase/ligase" evidence="3">
    <location>
        <begin position="22"/>
        <end position="280"/>
    </location>
</feature>
<comment type="similarity">
    <text evidence="1">Belongs to the ATP-dependent AMP-binding enzyme family.</text>
</comment>
<dbReference type="STRING" id="1852522.SAMN06295960_0251"/>
<evidence type="ECO:0000313" key="5">
    <source>
        <dbReference type="EMBL" id="SMG11297.1"/>
    </source>
</evidence>